<dbReference type="HOGENOM" id="CLU_2587614_0_0_11"/>
<accession>K0JSD5</accession>
<organism evidence="1 2">
    <name type="scientific">Saccharothrix espanaensis (strain ATCC 51144 / DSM 44229 / JCM 9112 / NBRC 15066 / NRRL 15764)</name>
    <dbReference type="NCBI Taxonomy" id="1179773"/>
    <lineage>
        <taxon>Bacteria</taxon>
        <taxon>Bacillati</taxon>
        <taxon>Actinomycetota</taxon>
        <taxon>Actinomycetes</taxon>
        <taxon>Pseudonocardiales</taxon>
        <taxon>Pseudonocardiaceae</taxon>
        <taxon>Saccharothrix</taxon>
    </lineage>
</organism>
<dbReference type="RefSeq" id="WP_015098889.1">
    <property type="nucleotide sequence ID" value="NC_019673.1"/>
</dbReference>
<dbReference type="OrthoDB" id="208855at2"/>
<dbReference type="PATRIC" id="fig|1179773.3.peg.1456"/>
<dbReference type="KEGG" id="sesp:BN6_14530"/>
<reference evidence="1 2" key="1">
    <citation type="journal article" date="2012" name="BMC Genomics">
        <title>Complete genome sequence of Saccharothrix espanaensis DSM 44229T and comparison to the other completely sequenced Pseudonocardiaceae.</title>
        <authorList>
            <person name="Strobel T."/>
            <person name="Al-Dilaimi A."/>
            <person name="Blom J."/>
            <person name="Gessner A."/>
            <person name="Kalinowski J."/>
            <person name="Luzhetska M."/>
            <person name="Puhler A."/>
            <person name="Szczepanowski R."/>
            <person name="Bechthold A."/>
            <person name="Ruckert C."/>
        </authorList>
    </citation>
    <scope>NUCLEOTIDE SEQUENCE [LARGE SCALE GENOMIC DNA]</scope>
    <source>
        <strain evidence="2">ATCC 51144 / DSM 44229 / JCM 9112 / NBRC 15066 / NRRL 15764</strain>
    </source>
</reference>
<proteinExistence type="predicted"/>
<protein>
    <submittedName>
        <fullName evidence="1">Uncharacterized protein</fullName>
    </submittedName>
</protein>
<dbReference type="EMBL" id="HE804045">
    <property type="protein sequence ID" value="CCH28776.1"/>
    <property type="molecule type" value="Genomic_DNA"/>
</dbReference>
<dbReference type="AlphaFoldDB" id="K0JSD5"/>
<evidence type="ECO:0000313" key="2">
    <source>
        <dbReference type="Proteomes" id="UP000006281"/>
    </source>
</evidence>
<sequence length="80" mass="9191">MRGFASGEFRHKLTRAGSVIREVARFLKRIGDVEHGTDIVGVVRRSYDGHDRVFIIPDMQTMSGRGRACRTRRRHPEIPD</sequence>
<dbReference type="BioCyc" id="SESP1179773:BN6_RS07125-MONOMER"/>
<dbReference type="Proteomes" id="UP000006281">
    <property type="component" value="Chromosome"/>
</dbReference>
<evidence type="ECO:0000313" key="1">
    <source>
        <dbReference type="EMBL" id="CCH28776.1"/>
    </source>
</evidence>
<gene>
    <name evidence="1" type="ordered locus">BN6_14530</name>
</gene>
<name>K0JSD5_SACES</name>
<keyword evidence="2" id="KW-1185">Reference proteome</keyword>